<dbReference type="Pfam" id="PF21090">
    <property type="entry name" value="P-loop_SecA"/>
    <property type="match status" value="1"/>
</dbReference>
<evidence type="ECO:0000256" key="4">
    <source>
        <dbReference type="ARBA" id="ARBA00022840"/>
    </source>
</evidence>
<evidence type="ECO:0000259" key="11">
    <source>
        <dbReference type="PROSITE" id="PS51194"/>
    </source>
</evidence>
<dbReference type="InterPro" id="IPR027417">
    <property type="entry name" value="P-loop_NTPase"/>
</dbReference>
<dbReference type="InterPro" id="IPR011130">
    <property type="entry name" value="SecA_preprotein_X-link_dom"/>
</dbReference>
<dbReference type="SUPFAM" id="SSF81767">
    <property type="entry name" value="Pre-protein crosslinking domain of SecA"/>
    <property type="match status" value="1"/>
</dbReference>
<organism evidence="13 15">
    <name type="scientific">Didymodactylos carnosus</name>
    <dbReference type="NCBI Taxonomy" id="1234261"/>
    <lineage>
        <taxon>Eukaryota</taxon>
        <taxon>Metazoa</taxon>
        <taxon>Spiralia</taxon>
        <taxon>Gnathifera</taxon>
        <taxon>Rotifera</taxon>
        <taxon>Eurotatoria</taxon>
        <taxon>Bdelloidea</taxon>
        <taxon>Philodinida</taxon>
        <taxon>Philodinidae</taxon>
        <taxon>Didymodactylos</taxon>
    </lineage>
</organism>
<sequence>MGPDAVHTLNTVCERQSLSFEDFRCTLKAFWIKKFLPEMINDHGMEAITRNSHHKNHFLQCNIRIVQLFITLIPKPYESSSLLKLFDYFTDEKNLLSVEAIETFLSKNTGKTTDICLNQLCILICVKHIRKQIFIPSRIRSNLSYCIESLLSTWSLNDLCELMSLVHNTDDIKHLNSVLTIIVEFGLIFDRTIFNFIQRSVSSSEWPRIVHSYAIQVSLPSQSKMLELNDLFDHIINLTYTQMNAADKAKRKQELSNQYDCLSMMLNHFSSMDTNKLKDQLKLIPSSDFYSLVAFVIRVSDVVSQKPTRSVQKLSILLALDSSNASARILQINTGEGKTRLLSVLAVIISLRGFKVDVITSSKELAKIQAEKLKSFYELFNLKVACNADLSSQNYLYGRLRKKGISAQIFKMLGVFQPVYECDVIYGSADDFEAHILQDEFNDTSVRCDRRCEFALVDEVDNLMIDGREQLLHLSTPVPSIFYLLPIQAFIWNLILNLDENVQKIDGQWYKICQDEKENIVREPLNESLMDFAEKTFLPVFESVVHLEDIAPEKAAQKLIIPKHLHKVTSAQLSLWIRSAIYAKFEMKEGYDYLLKNHKIIYVDVKNTGVLHDTMRWSDGLHFFLEMKHGCSIQSEHIITNFISHVTFFRRYLDKLIGLTGTIGSEAAQSVFRKVYSANCIIIPCERRHYELRPYFTNNIEQWLHYIADNVEEKMKRNRAALIITKYIEEARTIAGFLRLSFPNRVKLYTENDEQNVVRESLEAGYVIVATNLAGRGADILVTEEVEHNGGLHVCITFLPDNDRVELQNQGRTSRCGHQGTSQFIINTSKESNDNCQIWLDEREKLEKMRYFRELIEEENMNQAIKAVEKTIEKDQIFQQFTSLQKTIIQCFPDHSQDIAKDALRERFGRWLIESSSKTNHELQQFFDQFKTTCQNDPQNTLIDNPVYYVQMANTLLKEQKNVDEAINYLNKAIQMDPYCAASAFYSRAYARALQYKKTGDTNQLKDSISNFEEARRIIKEILDPTILLFPVATTDSPLHEFLVHLKSLYGILLNSINVAIGRSCDEDIKNLEEQLNNEMNSEQRKQLEEKLNCFKNNRNQIENGILGTTLNTKSVIKIQRMTLMESLPLSENKDLYKKEIEEFERNGFIGIIIFNEQKPIEWWSVISVGLLGLSQILVGIFVAVLSTGAAAGVGLSLLQEGISDLITCVKDGILNRSFSWSKWGTQKVYSLVITIIFTGFSALKAAMRTVGSAATTVRNAINYGIKELYTKTFQEGIQIGGKMLALQSIKRAAVEVALSLADYALSETIPPSIQTTIQKILAEEIQLKFKNHKNLHRLMTCDGKQRNRFYANQLKDYIFSQLNEESLKAKCLAVGTVLLKAASFHSGIATRSASIIQSLTPIIEKAYIVIGLIDTEANRLGQLDEVQDIVDQTNDQQQQGLFYLYYRDSNVTQAKNDQISLTIEEFCSDITDQMSKIICQYLQASIVRPLISSGMDQVFSGFNQNLNNQLDLFIKKRTVLDHQIFHQSEIHGNVNEETVAIAQVEINNVGLGAAGQIHHIGYISQAMNRRILIYDERGRVEHVVGLDTSQPAIEIVYHPSNQPNRADHWTTVHEENTEQIRIYNCLFDMISAQTECDSTQIREKTVQAMEGNRSKLAAAMHDLQFLRQTYRDHLFFVENCRSQTE</sequence>
<keyword evidence="4" id="KW-0067">ATP-binding</keyword>
<dbReference type="Proteomes" id="UP000681722">
    <property type="component" value="Unassembled WGS sequence"/>
</dbReference>
<dbReference type="GO" id="GO:0017038">
    <property type="term" value="P:protein import"/>
    <property type="evidence" value="ECO:0007669"/>
    <property type="project" value="InterPro"/>
</dbReference>
<dbReference type="GO" id="GO:0016020">
    <property type="term" value="C:membrane"/>
    <property type="evidence" value="ECO:0007669"/>
    <property type="project" value="InterPro"/>
</dbReference>
<keyword evidence="8 10" id="KW-0472">Membrane</keyword>
<dbReference type="InterPro" id="IPR014018">
    <property type="entry name" value="SecA_motor_DEAD"/>
</dbReference>
<dbReference type="PANTHER" id="PTHR30612">
    <property type="entry name" value="SECA INNER MEMBRANE COMPONENT OF SEC PROTEIN SECRETION SYSTEM"/>
    <property type="match status" value="1"/>
</dbReference>
<dbReference type="OrthoDB" id="10038397at2759"/>
<dbReference type="InterPro" id="IPR011990">
    <property type="entry name" value="TPR-like_helical_dom_sf"/>
</dbReference>
<dbReference type="InterPro" id="IPR044722">
    <property type="entry name" value="SecA_SF2_C"/>
</dbReference>
<evidence type="ECO:0000256" key="5">
    <source>
        <dbReference type="ARBA" id="ARBA00022927"/>
    </source>
</evidence>
<dbReference type="SUPFAM" id="SSF52540">
    <property type="entry name" value="P-loop containing nucleoside triphosphate hydrolases"/>
    <property type="match status" value="2"/>
</dbReference>
<evidence type="ECO:0000313" key="13">
    <source>
        <dbReference type="EMBL" id="CAF1330771.1"/>
    </source>
</evidence>
<reference evidence="13" key="1">
    <citation type="submission" date="2021-02" db="EMBL/GenBank/DDBJ databases">
        <authorList>
            <person name="Nowell W R."/>
        </authorList>
    </citation>
    <scope>NUCLEOTIDE SEQUENCE</scope>
</reference>
<keyword evidence="1" id="KW-0813">Transport</keyword>
<dbReference type="EMBL" id="CAJNOQ010013888">
    <property type="protein sequence ID" value="CAF1330771.1"/>
    <property type="molecule type" value="Genomic_DNA"/>
</dbReference>
<keyword evidence="7" id="KW-0811">Translocation</keyword>
<keyword evidence="2" id="KW-0963">Cytoplasm</keyword>
<proteinExistence type="predicted"/>
<dbReference type="PANTHER" id="PTHR30612:SF0">
    <property type="entry name" value="CHLOROPLAST PROTEIN-TRANSPORTING ATPASE"/>
    <property type="match status" value="1"/>
</dbReference>
<feature type="coiled-coil region" evidence="9">
    <location>
        <begin position="1066"/>
        <end position="1105"/>
    </location>
</feature>
<dbReference type="PROSITE" id="PS51194">
    <property type="entry name" value="HELICASE_CTER"/>
    <property type="match status" value="1"/>
</dbReference>
<evidence type="ECO:0000313" key="15">
    <source>
        <dbReference type="Proteomes" id="UP000663829"/>
    </source>
</evidence>
<keyword evidence="15" id="KW-1185">Reference proteome</keyword>
<evidence type="ECO:0000256" key="8">
    <source>
        <dbReference type="ARBA" id="ARBA00023136"/>
    </source>
</evidence>
<evidence type="ECO:0000313" key="14">
    <source>
        <dbReference type="EMBL" id="CAF4184185.1"/>
    </source>
</evidence>
<dbReference type="GO" id="GO:0006886">
    <property type="term" value="P:intracellular protein transport"/>
    <property type="evidence" value="ECO:0007669"/>
    <property type="project" value="InterPro"/>
</dbReference>
<dbReference type="GO" id="GO:0005524">
    <property type="term" value="F:ATP binding"/>
    <property type="evidence" value="ECO:0007669"/>
    <property type="project" value="UniProtKB-KW"/>
</dbReference>
<feature type="domain" description="SecA family profile" evidence="12">
    <location>
        <begin position="237"/>
        <end position="862"/>
    </location>
</feature>
<accession>A0A815FWC4</accession>
<dbReference type="InterPro" id="IPR000185">
    <property type="entry name" value="SecA"/>
</dbReference>
<evidence type="ECO:0000259" key="12">
    <source>
        <dbReference type="PROSITE" id="PS51196"/>
    </source>
</evidence>
<evidence type="ECO:0000256" key="10">
    <source>
        <dbReference type="SAM" id="Phobius"/>
    </source>
</evidence>
<dbReference type="Gene3D" id="3.90.1440.10">
    <property type="entry name" value="SecA, preprotein cross-linking domain"/>
    <property type="match status" value="1"/>
</dbReference>
<keyword evidence="10" id="KW-1133">Transmembrane helix</keyword>
<evidence type="ECO:0000256" key="6">
    <source>
        <dbReference type="ARBA" id="ARBA00022967"/>
    </source>
</evidence>
<feature type="domain" description="Helicase C-terminal" evidence="11">
    <location>
        <begin position="699"/>
        <end position="876"/>
    </location>
</feature>
<dbReference type="SMART" id="SM00957">
    <property type="entry name" value="SecA_DEAD"/>
    <property type="match status" value="1"/>
</dbReference>
<dbReference type="Pfam" id="PF07517">
    <property type="entry name" value="SecA_DEAD"/>
    <property type="match status" value="1"/>
</dbReference>
<dbReference type="SUPFAM" id="SSF48452">
    <property type="entry name" value="TPR-like"/>
    <property type="match status" value="1"/>
</dbReference>
<dbReference type="InterPro" id="IPR001650">
    <property type="entry name" value="Helicase_C-like"/>
</dbReference>
<evidence type="ECO:0008006" key="16">
    <source>
        <dbReference type="Google" id="ProtNLM"/>
    </source>
</evidence>
<dbReference type="Pfam" id="PF01043">
    <property type="entry name" value="SecA_PP_bind"/>
    <property type="match status" value="1"/>
</dbReference>
<evidence type="ECO:0000256" key="7">
    <source>
        <dbReference type="ARBA" id="ARBA00023010"/>
    </source>
</evidence>
<gene>
    <name evidence="13" type="ORF">GPM918_LOCUS29938</name>
    <name evidence="14" type="ORF">SRO942_LOCUS30536</name>
</gene>
<keyword evidence="6" id="KW-1278">Translocase</keyword>
<dbReference type="GO" id="GO:0006605">
    <property type="term" value="P:protein targeting"/>
    <property type="evidence" value="ECO:0007669"/>
    <property type="project" value="InterPro"/>
</dbReference>
<evidence type="ECO:0000256" key="1">
    <source>
        <dbReference type="ARBA" id="ARBA00022448"/>
    </source>
</evidence>
<name>A0A815FWC4_9BILA</name>
<evidence type="ECO:0000256" key="9">
    <source>
        <dbReference type="SAM" id="Coils"/>
    </source>
</evidence>
<dbReference type="InterPro" id="IPR036670">
    <property type="entry name" value="SecA_X-link_sf"/>
</dbReference>
<protein>
    <recommendedName>
        <fullName evidence="16">Protein translocase subunit SecA</fullName>
    </recommendedName>
</protein>
<dbReference type="EMBL" id="CAJOBC010053032">
    <property type="protein sequence ID" value="CAF4184185.1"/>
    <property type="molecule type" value="Genomic_DNA"/>
</dbReference>
<keyword evidence="5" id="KW-0653">Protein transport</keyword>
<dbReference type="InterPro" id="IPR011115">
    <property type="entry name" value="SecA_DEAD"/>
</dbReference>
<dbReference type="PRINTS" id="PR00906">
    <property type="entry name" value="SECA"/>
</dbReference>
<keyword evidence="3" id="KW-0547">Nucleotide-binding</keyword>
<dbReference type="PROSITE" id="PS51196">
    <property type="entry name" value="SECA_MOTOR_DEAD"/>
    <property type="match status" value="1"/>
</dbReference>
<evidence type="ECO:0000256" key="2">
    <source>
        <dbReference type="ARBA" id="ARBA00022490"/>
    </source>
</evidence>
<keyword evidence="9" id="KW-0175">Coiled coil</keyword>
<dbReference type="Gene3D" id="3.40.50.300">
    <property type="entry name" value="P-loop containing nucleotide triphosphate hydrolases"/>
    <property type="match status" value="2"/>
</dbReference>
<keyword evidence="10" id="KW-0812">Transmembrane</keyword>
<comment type="caution">
    <text evidence="13">The sequence shown here is derived from an EMBL/GenBank/DDBJ whole genome shotgun (WGS) entry which is preliminary data.</text>
</comment>
<dbReference type="Proteomes" id="UP000663829">
    <property type="component" value="Unassembled WGS sequence"/>
</dbReference>
<dbReference type="Gene3D" id="1.25.40.10">
    <property type="entry name" value="Tetratricopeptide repeat domain"/>
    <property type="match status" value="1"/>
</dbReference>
<feature type="transmembrane region" description="Helical" evidence="10">
    <location>
        <begin position="1229"/>
        <end position="1248"/>
    </location>
</feature>
<evidence type="ECO:0000256" key="3">
    <source>
        <dbReference type="ARBA" id="ARBA00022741"/>
    </source>
</evidence>